<keyword evidence="1 5" id="KW-0963">Cytoplasm</keyword>
<dbReference type="PANTHER" id="PTHR33692:SF1">
    <property type="entry name" value="RIBOSOME MATURATION FACTOR RIMM"/>
    <property type="match status" value="1"/>
</dbReference>
<keyword evidence="3 5" id="KW-0698">rRNA processing</keyword>
<evidence type="ECO:0000313" key="10">
    <source>
        <dbReference type="Proteomes" id="UP000286907"/>
    </source>
</evidence>
<dbReference type="SUPFAM" id="SSF50346">
    <property type="entry name" value="PRC-barrel domain"/>
    <property type="match status" value="1"/>
</dbReference>
<feature type="domain" description="Ribosome maturation factor RimM PRC barrel" evidence="7">
    <location>
        <begin position="97"/>
        <end position="164"/>
    </location>
</feature>
<dbReference type="SUPFAM" id="SSF50447">
    <property type="entry name" value="Translation proteins"/>
    <property type="match status" value="1"/>
</dbReference>
<gene>
    <name evidence="5 8" type="primary">rimM</name>
    <name evidence="9" type="ORF">DLJ48_06490</name>
    <name evidence="8" type="ORF">EVC35_00550</name>
</gene>
<dbReference type="GO" id="GO:0043022">
    <property type="term" value="F:ribosome binding"/>
    <property type="evidence" value="ECO:0007669"/>
    <property type="project" value="InterPro"/>
</dbReference>
<dbReference type="PANTHER" id="PTHR33692">
    <property type="entry name" value="RIBOSOME MATURATION FACTOR RIMM"/>
    <property type="match status" value="1"/>
</dbReference>
<evidence type="ECO:0000259" key="6">
    <source>
        <dbReference type="Pfam" id="PF01782"/>
    </source>
</evidence>
<evidence type="ECO:0000259" key="7">
    <source>
        <dbReference type="Pfam" id="PF24986"/>
    </source>
</evidence>
<comment type="subunit">
    <text evidence="5">Binds ribosomal protein uS19.</text>
</comment>
<name>A0AAJ1VN36_9LACO</name>
<dbReference type="GO" id="GO:0006364">
    <property type="term" value="P:rRNA processing"/>
    <property type="evidence" value="ECO:0007669"/>
    <property type="project" value="UniProtKB-UniRule"/>
</dbReference>
<dbReference type="GO" id="GO:0042274">
    <property type="term" value="P:ribosomal small subunit biogenesis"/>
    <property type="evidence" value="ECO:0007669"/>
    <property type="project" value="UniProtKB-UniRule"/>
</dbReference>
<dbReference type="InterPro" id="IPR056792">
    <property type="entry name" value="PRC_RimM"/>
</dbReference>
<dbReference type="AlphaFoldDB" id="A0AAJ1VN36"/>
<evidence type="ECO:0000256" key="3">
    <source>
        <dbReference type="ARBA" id="ARBA00022552"/>
    </source>
</evidence>
<dbReference type="InterPro" id="IPR002676">
    <property type="entry name" value="RimM_N"/>
</dbReference>
<evidence type="ECO:0000313" key="8">
    <source>
        <dbReference type="EMBL" id="MDN6899499.1"/>
    </source>
</evidence>
<dbReference type="GO" id="GO:0005737">
    <property type="term" value="C:cytoplasm"/>
    <property type="evidence" value="ECO:0007669"/>
    <property type="project" value="UniProtKB-SubCell"/>
</dbReference>
<keyword evidence="2 5" id="KW-0690">Ribosome biogenesis</keyword>
<dbReference type="HAMAP" id="MF_00014">
    <property type="entry name" value="Ribosome_mat_RimM"/>
    <property type="match status" value="1"/>
</dbReference>
<comment type="similarity">
    <text evidence="5">Belongs to the RimM family.</text>
</comment>
<reference evidence="9 10" key="1">
    <citation type="journal article" date="2019" name="Syst. Appl. Microbiol.">
        <title>Oenococcus sicerae sp. nov., isolated from French cider.</title>
        <authorList>
            <person name="Cousin F.J."/>
            <person name="Le Guellec R."/>
            <person name="Chagnot C."/>
            <person name="Goux D."/>
            <person name="Dalmasso M."/>
            <person name="Laplace J.M."/>
            <person name="Cretenet M."/>
        </authorList>
    </citation>
    <scope>NUCLEOTIDE SEQUENCE [LARGE SCALE GENOMIC DNA]</scope>
    <source>
        <strain evidence="9 10">UCMA 15228</strain>
    </source>
</reference>
<organism evidence="8 11">
    <name type="scientific">Oenococcus sicerae</name>
    <dbReference type="NCBI Taxonomy" id="2203724"/>
    <lineage>
        <taxon>Bacteria</taxon>
        <taxon>Bacillati</taxon>
        <taxon>Bacillota</taxon>
        <taxon>Bacilli</taxon>
        <taxon>Lactobacillales</taxon>
        <taxon>Lactobacillaceae</taxon>
        <taxon>Oenococcus</taxon>
    </lineage>
</organism>
<comment type="subcellular location">
    <subcellularLocation>
        <location evidence="5">Cytoplasm</location>
    </subcellularLocation>
</comment>
<dbReference type="InterPro" id="IPR011961">
    <property type="entry name" value="RimM"/>
</dbReference>
<dbReference type="RefSeq" id="WP_128686663.1">
    <property type="nucleotide sequence ID" value="NZ_CP029684.2"/>
</dbReference>
<evidence type="ECO:0000256" key="1">
    <source>
        <dbReference type="ARBA" id="ARBA00022490"/>
    </source>
</evidence>
<evidence type="ECO:0000256" key="4">
    <source>
        <dbReference type="ARBA" id="ARBA00023186"/>
    </source>
</evidence>
<dbReference type="NCBIfam" id="TIGR02273">
    <property type="entry name" value="16S_RimM"/>
    <property type="match status" value="1"/>
</dbReference>
<evidence type="ECO:0000313" key="11">
    <source>
        <dbReference type="Proteomes" id="UP001167919"/>
    </source>
</evidence>
<dbReference type="Gene3D" id="2.30.30.240">
    <property type="entry name" value="PRC-barrel domain"/>
    <property type="match status" value="1"/>
</dbReference>
<protein>
    <recommendedName>
        <fullName evidence="5">Ribosome maturation factor RimM</fullName>
    </recommendedName>
</protein>
<dbReference type="InterPro" id="IPR009000">
    <property type="entry name" value="Transl_B-barrel_sf"/>
</dbReference>
<evidence type="ECO:0000313" key="9">
    <source>
        <dbReference type="EMBL" id="QAS70195.1"/>
    </source>
</evidence>
<dbReference type="InterPro" id="IPR036976">
    <property type="entry name" value="RimM_N_sf"/>
</dbReference>
<keyword evidence="10" id="KW-1185">Reference proteome</keyword>
<dbReference type="EMBL" id="CP029684">
    <property type="protein sequence ID" value="QAS70195.1"/>
    <property type="molecule type" value="Genomic_DNA"/>
</dbReference>
<keyword evidence="4 5" id="KW-0143">Chaperone</keyword>
<reference evidence="8" key="2">
    <citation type="submission" date="2019-01" db="EMBL/GenBank/DDBJ databases">
        <title>Oenococcus sicerae UCMA17102.</title>
        <authorList>
            <person name="Cousin F.J."/>
            <person name="Le Guellec R."/>
            <person name="Cretenet M."/>
        </authorList>
    </citation>
    <scope>NUCLEOTIDE SEQUENCE</scope>
    <source>
        <strain evidence="8">UCMA17102</strain>
    </source>
</reference>
<comment type="function">
    <text evidence="5">An accessory protein needed during the final step in the assembly of 30S ribosomal subunit, possibly for assembly of the head region. Essential for efficient processing of 16S rRNA. May be needed both before and after RbfA during the maturation of 16S rRNA. It has affinity for free ribosomal 30S subunits but not for 70S ribosomes.</text>
</comment>
<dbReference type="EMBL" id="SDWY01000001">
    <property type="protein sequence ID" value="MDN6899499.1"/>
    <property type="molecule type" value="Genomic_DNA"/>
</dbReference>
<reference evidence="9" key="3">
    <citation type="submission" date="2020-01" db="EMBL/GenBank/DDBJ databases">
        <authorList>
            <person name="Cousin F.J."/>
            <person name="Le Guellec R."/>
            <person name="Cretenet M."/>
        </authorList>
    </citation>
    <scope>NUCLEOTIDE SEQUENCE</scope>
    <source>
        <strain evidence="9">UCMA 15228</strain>
    </source>
</reference>
<dbReference type="InterPro" id="IPR011033">
    <property type="entry name" value="PRC_barrel-like_sf"/>
</dbReference>
<comment type="domain">
    <text evidence="5">The PRC barrel domain binds ribosomal protein uS19.</text>
</comment>
<accession>A0AAJ1VN36</accession>
<dbReference type="Proteomes" id="UP001167919">
    <property type="component" value="Unassembled WGS sequence"/>
</dbReference>
<dbReference type="Pfam" id="PF01782">
    <property type="entry name" value="RimM"/>
    <property type="match status" value="1"/>
</dbReference>
<proteinExistence type="inferred from homology"/>
<sequence>MSHLLRIGRVLNTHGIAGELKIDAVTDFPSQRFAKKTELMIGREKLIVKSSRPFKNFWLLQLLDHENINLVEKYKGQDIFIEDDQQLELAEGEYLVSQIIGLQVIDEQGNTIGQVTDSFHTGANDVWTIKKVTGKEILIPYIDEVVKKVDLKQAVITVSLLEGLDEN</sequence>
<feature type="domain" description="RimM N-terminal" evidence="6">
    <location>
        <begin position="7"/>
        <end position="85"/>
    </location>
</feature>
<dbReference type="Gene3D" id="2.40.30.60">
    <property type="entry name" value="RimM"/>
    <property type="match status" value="1"/>
</dbReference>
<evidence type="ECO:0000256" key="2">
    <source>
        <dbReference type="ARBA" id="ARBA00022517"/>
    </source>
</evidence>
<dbReference type="GO" id="GO:0005840">
    <property type="term" value="C:ribosome"/>
    <property type="evidence" value="ECO:0007669"/>
    <property type="project" value="InterPro"/>
</dbReference>
<dbReference type="Pfam" id="PF24986">
    <property type="entry name" value="PRC_RimM"/>
    <property type="match status" value="1"/>
</dbReference>
<dbReference type="Proteomes" id="UP000286907">
    <property type="component" value="Chromosome"/>
</dbReference>
<evidence type="ECO:0000256" key="5">
    <source>
        <dbReference type="HAMAP-Rule" id="MF_00014"/>
    </source>
</evidence>